<dbReference type="PANTHER" id="PTHR42724:SF1">
    <property type="entry name" value="TETRAACYLDISACCHARIDE 4'-KINASE, MITOCHONDRIAL-RELATED"/>
    <property type="match status" value="1"/>
</dbReference>
<comment type="caution">
    <text evidence="15">The sequence shown here is derived from an EMBL/GenBank/DDBJ whole genome shotgun (WGS) entry which is preliminary data.</text>
</comment>
<proteinExistence type="inferred from homology"/>
<keyword evidence="11 13" id="KW-0443">Lipid metabolism</keyword>
<comment type="pathway">
    <text evidence="2 13">Glycolipid biosynthesis; lipid IV(A) biosynthesis; lipid IV(A) from (3R)-3-hydroxytetradecanoyl-[acyl-carrier-protein] and UDP-N-acetyl-alpha-D-glucosamine: step 6/6.</text>
</comment>
<evidence type="ECO:0000256" key="13">
    <source>
        <dbReference type="HAMAP-Rule" id="MF_00409"/>
    </source>
</evidence>
<dbReference type="SUPFAM" id="SSF52540">
    <property type="entry name" value="P-loop containing nucleoside triphosphate hydrolases"/>
    <property type="match status" value="1"/>
</dbReference>
<sequence>MLDRLWYGQSGWRWLLAPFALLFGLISGLRRLAFRRGWLGAYRAGLPVIVVGNLSVGGNGKTPVVIWLVEQLQARGWRPGVVSRGYGGKAPHYPYRLDAGCTTAEAGDEPVLIARRCGCPVVVAPVRADAVRLLEASGEVDIIITDDGLQHYALARDIELVVVDGVRRFGNRCLLPMGPLREPLSRLRRVHAVLCNGGEPGPGEYGMQLVAAKPRRVLDDASPDAPLGPEIDALAGIGHPPRFFATLTELGYKLRQAQGYADHHPFDRSELLARFADRPLFMTEKDAVKCRAFAQPNWWYLPVSAELPQALLDTLLKSLKESRFGTGH</sequence>
<reference evidence="15 16" key="1">
    <citation type="journal article" date="2013" name="Genome Announc.">
        <title>Draft Genome Sequence of Aeromonas molluscorum Strain 848TT, Isolated from Bivalve Molluscs.</title>
        <authorList>
            <person name="Spataro N."/>
            <person name="Farfan M."/>
            <person name="Albarral V."/>
            <person name="Sanglas A."/>
            <person name="Loren J.G."/>
            <person name="Fuste M.C."/>
            <person name="Bosch E."/>
        </authorList>
    </citation>
    <scope>NUCLEOTIDE SEQUENCE [LARGE SCALE GENOMIC DNA]</scope>
    <source>
        <strain evidence="15 16">848</strain>
    </source>
</reference>
<feature type="transmembrane region" description="Helical" evidence="14">
    <location>
        <begin position="12"/>
        <end position="29"/>
    </location>
</feature>
<dbReference type="InterPro" id="IPR003758">
    <property type="entry name" value="LpxK"/>
</dbReference>
<comment type="similarity">
    <text evidence="13">Belongs to the LpxK family.</text>
</comment>
<dbReference type="UniPathway" id="UPA00359">
    <property type="reaction ID" value="UER00482"/>
</dbReference>
<evidence type="ECO:0000313" key="15">
    <source>
        <dbReference type="EMBL" id="EOD54446.1"/>
    </source>
</evidence>
<dbReference type="GO" id="GO:0005524">
    <property type="term" value="F:ATP binding"/>
    <property type="evidence" value="ECO:0007669"/>
    <property type="project" value="UniProtKB-UniRule"/>
</dbReference>
<dbReference type="GO" id="GO:0009029">
    <property type="term" value="F:lipid-A 4'-kinase activity"/>
    <property type="evidence" value="ECO:0007669"/>
    <property type="project" value="UniProtKB-UniRule"/>
</dbReference>
<evidence type="ECO:0000256" key="8">
    <source>
        <dbReference type="ARBA" id="ARBA00022741"/>
    </source>
</evidence>
<feature type="binding site" evidence="13">
    <location>
        <begin position="55"/>
        <end position="62"/>
    </location>
    <ligand>
        <name>ATP</name>
        <dbReference type="ChEBI" id="CHEBI:30616"/>
    </ligand>
</feature>
<keyword evidence="5 13" id="KW-0444">Lipid biosynthesis</keyword>
<keyword evidence="14" id="KW-0812">Transmembrane</keyword>
<evidence type="ECO:0000256" key="11">
    <source>
        <dbReference type="ARBA" id="ARBA00023098"/>
    </source>
</evidence>
<dbReference type="AlphaFoldDB" id="R1H1F6"/>
<dbReference type="EC" id="2.7.1.130" evidence="3 13"/>
<keyword evidence="10 13" id="KW-0067">ATP-binding</keyword>
<evidence type="ECO:0000256" key="1">
    <source>
        <dbReference type="ARBA" id="ARBA00002274"/>
    </source>
</evidence>
<organism evidence="15 16">
    <name type="scientific">Aeromonas molluscorum 848</name>
    <dbReference type="NCBI Taxonomy" id="1268236"/>
    <lineage>
        <taxon>Bacteria</taxon>
        <taxon>Pseudomonadati</taxon>
        <taxon>Pseudomonadota</taxon>
        <taxon>Gammaproteobacteria</taxon>
        <taxon>Aeromonadales</taxon>
        <taxon>Aeromonadaceae</taxon>
        <taxon>Aeromonas</taxon>
    </lineage>
</organism>
<evidence type="ECO:0000256" key="6">
    <source>
        <dbReference type="ARBA" id="ARBA00022556"/>
    </source>
</evidence>
<dbReference type="PATRIC" id="fig|1268236.3.peg.2796"/>
<keyword evidence="9 13" id="KW-0418">Kinase</keyword>
<evidence type="ECO:0000256" key="4">
    <source>
        <dbReference type="ARBA" id="ARBA00016436"/>
    </source>
</evidence>
<comment type="catalytic activity">
    <reaction evidence="13">
        <text>a lipid A disaccharide + ATP = a lipid IVA + ADP + H(+)</text>
        <dbReference type="Rhea" id="RHEA:67840"/>
        <dbReference type="ChEBI" id="CHEBI:15378"/>
        <dbReference type="ChEBI" id="CHEBI:30616"/>
        <dbReference type="ChEBI" id="CHEBI:176343"/>
        <dbReference type="ChEBI" id="CHEBI:176425"/>
        <dbReference type="ChEBI" id="CHEBI:456216"/>
        <dbReference type="EC" id="2.7.1.130"/>
    </reaction>
</comment>
<dbReference type="HAMAP" id="MF_00409">
    <property type="entry name" value="LpxK"/>
    <property type="match status" value="1"/>
</dbReference>
<evidence type="ECO:0000256" key="12">
    <source>
        <dbReference type="ARBA" id="ARBA00029757"/>
    </source>
</evidence>
<evidence type="ECO:0000256" key="2">
    <source>
        <dbReference type="ARBA" id="ARBA00004870"/>
    </source>
</evidence>
<dbReference type="Proteomes" id="UP000013526">
    <property type="component" value="Unassembled WGS sequence"/>
</dbReference>
<dbReference type="PANTHER" id="PTHR42724">
    <property type="entry name" value="TETRAACYLDISACCHARIDE 4'-KINASE"/>
    <property type="match status" value="1"/>
</dbReference>
<name>R1H1F6_9GAMM</name>
<keyword evidence="7 13" id="KW-0808">Transferase</keyword>
<dbReference type="RefSeq" id="WP_005904663.1">
    <property type="nucleotide sequence ID" value="NZ_AQGQ01000106.1"/>
</dbReference>
<dbReference type="GO" id="GO:0009245">
    <property type="term" value="P:lipid A biosynthetic process"/>
    <property type="evidence" value="ECO:0007669"/>
    <property type="project" value="UniProtKB-UniRule"/>
</dbReference>
<keyword evidence="14" id="KW-0472">Membrane</keyword>
<gene>
    <name evidence="13 15" type="primary">lpxK</name>
    <name evidence="15" type="ORF">G113_14230</name>
</gene>
<keyword evidence="14" id="KW-1133">Transmembrane helix</keyword>
<dbReference type="GO" id="GO:0005886">
    <property type="term" value="C:plasma membrane"/>
    <property type="evidence" value="ECO:0007669"/>
    <property type="project" value="TreeGrafter"/>
</dbReference>
<keyword evidence="16" id="KW-1185">Reference proteome</keyword>
<evidence type="ECO:0000256" key="3">
    <source>
        <dbReference type="ARBA" id="ARBA00012071"/>
    </source>
</evidence>
<comment type="function">
    <text evidence="1 13">Transfers the gamma-phosphate of ATP to the 4'-position of a tetraacyldisaccharide 1-phosphate intermediate (termed DS-1-P) to form tetraacyldisaccharide 1,4'-bis-phosphate (lipid IVA).</text>
</comment>
<accession>R1H1F6</accession>
<protein>
    <recommendedName>
        <fullName evidence="4 13">Tetraacyldisaccharide 4'-kinase</fullName>
        <ecNumber evidence="3 13">2.7.1.130</ecNumber>
    </recommendedName>
    <alternativeName>
        <fullName evidence="12 13">Lipid A 4'-kinase</fullName>
    </alternativeName>
</protein>
<evidence type="ECO:0000256" key="5">
    <source>
        <dbReference type="ARBA" id="ARBA00022516"/>
    </source>
</evidence>
<dbReference type="OrthoDB" id="9766423at2"/>
<evidence type="ECO:0000256" key="9">
    <source>
        <dbReference type="ARBA" id="ARBA00022777"/>
    </source>
</evidence>
<evidence type="ECO:0000256" key="14">
    <source>
        <dbReference type="SAM" id="Phobius"/>
    </source>
</evidence>
<dbReference type="EMBL" id="AQGQ01000106">
    <property type="protein sequence ID" value="EOD54446.1"/>
    <property type="molecule type" value="Genomic_DNA"/>
</dbReference>
<dbReference type="GO" id="GO:0009244">
    <property type="term" value="P:lipopolysaccharide core region biosynthetic process"/>
    <property type="evidence" value="ECO:0007669"/>
    <property type="project" value="TreeGrafter"/>
</dbReference>
<dbReference type="NCBIfam" id="TIGR00682">
    <property type="entry name" value="lpxK"/>
    <property type="match status" value="1"/>
</dbReference>
<evidence type="ECO:0000313" key="16">
    <source>
        <dbReference type="Proteomes" id="UP000013526"/>
    </source>
</evidence>
<keyword evidence="8 13" id="KW-0547">Nucleotide-binding</keyword>
<dbReference type="InterPro" id="IPR027417">
    <property type="entry name" value="P-loop_NTPase"/>
</dbReference>
<evidence type="ECO:0000256" key="10">
    <source>
        <dbReference type="ARBA" id="ARBA00022840"/>
    </source>
</evidence>
<dbReference type="Pfam" id="PF02606">
    <property type="entry name" value="LpxK"/>
    <property type="match status" value="1"/>
</dbReference>
<evidence type="ECO:0000256" key="7">
    <source>
        <dbReference type="ARBA" id="ARBA00022679"/>
    </source>
</evidence>
<keyword evidence="6 13" id="KW-0441">Lipid A biosynthesis</keyword>